<protein>
    <submittedName>
        <fullName evidence="10">Beta subunit of geranylgeranyltransferase type I</fullName>
    </submittedName>
    <submittedName>
        <fullName evidence="11">Bgt-1438</fullName>
    </submittedName>
</protein>
<reference evidence="11" key="3">
    <citation type="submission" date="2018-07" db="EMBL/GenBank/DDBJ databases">
        <authorList>
            <person name="Quirk P.G."/>
            <person name="Krulwich T.A."/>
        </authorList>
    </citation>
    <scope>NUCLEOTIDE SEQUENCE</scope>
    <source>
        <strain evidence="11">96224</strain>
    </source>
</reference>
<keyword evidence="7" id="KW-0862">Zinc</keyword>
<dbReference type="OrthoDB" id="24893at2759"/>
<dbReference type="Proteomes" id="UP000053110">
    <property type="component" value="Unassembled WGS sequence"/>
</dbReference>
<evidence type="ECO:0000256" key="2">
    <source>
        <dbReference type="ARBA" id="ARBA00010497"/>
    </source>
</evidence>
<dbReference type="InterPro" id="IPR008930">
    <property type="entry name" value="Terpenoid_cyclase/PrenylTrfase"/>
</dbReference>
<dbReference type="SUPFAM" id="SSF48239">
    <property type="entry name" value="Terpenoid cyclases/Protein prenyltransferases"/>
    <property type="match status" value="1"/>
</dbReference>
<keyword evidence="6" id="KW-0677">Repeat</keyword>
<reference evidence="10" key="2">
    <citation type="submission" date="2013-01" db="EMBL/GenBank/DDBJ databases">
        <title>The wheat powdery mildew genome reveals unique evolution of an obligate biotroph.</title>
        <authorList>
            <person name="Oberhaensli S."/>
            <person name="Wicker T."/>
            <person name="Keller B."/>
        </authorList>
    </citation>
    <scope>NUCLEOTIDE SEQUENCE</scope>
    <source>
        <strain evidence="10">96224</strain>
    </source>
</reference>
<evidence type="ECO:0000256" key="1">
    <source>
        <dbReference type="ARBA" id="ARBA00001947"/>
    </source>
</evidence>
<accession>A0A061HD25</accession>
<evidence type="ECO:0000256" key="4">
    <source>
        <dbReference type="ARBA" id="ARBA00022679"/>
    </source>
</evidence>
<dbReference type="InterPro" id="IPR001330">
    <property type="entry name" value="Prenyltrans"/>
</dbReference>
<name>A0A061HD25_BLUGR</name>
<keyword evidence="4 10" id="KW-0808">Transferase</keyword>
<reference evidence="12" key="1">
    <citation type="journal article" date="2013" name="Nat. Genet.">
        <title>The wheat powdery mildew genome shows the unique evolution of an obligate biotroph.</title>
        <authorList>
            <person name="Wicker T."/>
            <person name="Oberhaensli S."/>
            <person name="Parlange F."/>
            <person name="Buchmann J.P."/>
            <person name="Shatalina M."/>
            <person name="Roffler S."/>
            <person name="Ben-David R."/>
            <person name="Dolezel J."/>
            <person name="Simkova H."/>
            <person name="Schulze-Lefert P."/>
            <person name="Spanu P.D."/>
            <person name="Bruggmann R."/>
            <person name="Amselem J."/>
            <person name="Quesneville H."/>
            <person name="Ver Loren van Themaat E."/>
            <person name="Paape T."/>
            <person name="Shimizu K.K."/>
            <person name="Keller B."/>
        </authorList>
    </citation>
    <scope>NUCLEOTIDE SEQUENCE [LARGE SCALE GENOMIC DNA]</scope>
    <source>
        <strain evidence="12">96224</strain>
    </source>
</reference>
<dbReference type="EMBL" id="UIGY01000218">
    <property type="protein sequence ID" value="SUZ13150.1"/>
    <property type="molecule type" value="Genomic_DNA"/>
</dbReference>
<evidence type="ECO:0000313" key="12">
    <source>
        <dbReference type="Proteomes" id="UP000053110"/>
    </source>
</evidence>
<dbReference type="PANTHER" id="PTHR11774">
    <property type="entry name" value="GERANYLGERANYL TRANSFERASE TYPE BETA SUBUNIT"/>
    <property type="match status" value="1"/>
</dbReference>
<feature type="compositionally biased region" description="Acidic residues" evidence="8">
    <location>
        <begin position="252"/>
        <end position="266"/>
    </location>
</feature>
<evidence type="ECO:0000313" key="10">
    <source>
        <dbReference type="EMBL" id="EPQ62122.1"/>
    </source>
</evidence>
<feature type="region of interest" description="Disordered" evidence="8">
    <location>
        <begin position="250"/>
        <end position="274"/>
    </location>
</feature>
<dbReference type="EMBL" id="KE375191">
    <property type="protein sequence ID" value="EPQ62122.1"/>
    <property type="molecule type" value="Genomic_DNA"/>
</dbReference>
<evidence type="ECO:0000313" key="11">
    <source>
        <dbReference type="EMBL" id="SUZ13150.1"/>
    </source>
</evidence>
<evidence type="ECO:0000256" key="3">
    <source>
        <dbReference type="ARBA" id="ARBA00022602"/>
    </source>
</evidence>
<evidence type="ECO:0000259" key="9">
    <source>
        <dbReference type="Pfam" id="PF00432"/>
    </source>
</evidence>
<sequence>MEDYVLNSQLHINYWKRCLKSLLPTQYMSTDSSRMTLGFFILSALDLLGATCHQFLTERESLEISNWIINCQHPHGGFCGSPNHRFPDEYYVDDEGSHQDIDPANLPATFFAILSLGYVGDIKKVARKKCLRWLKSLQRDDGSFGELRTCDGSIVGGRDMRYCYVAAAIRWMLKGHELAKGEDIDVEMLLRHIHSGQTYDGGISESSKHEAHALSLLNRLPNPAETPEYSTQILTNIPETIRWLVSRQTEYREDEEDEEHEIEENNEEGHQDINSTLNDISSDFHGGCFIGFNGRCNKLVDTCYAFWVIASLDLIFRGQANLVDKLAARRFLLKQTQHQIGGFSKIPGDPPGMNLLQSYLLLTKVDIYHSYLGLAALALMREPGLKALDPALCVSLEHRSRILQLRDDALVPTHIYWKHGYCFLIREDDTEFESETTCEI</sequence>
<evidence type="ECO:0000256" key="7">
    <source>
        <dbReference type="ARBA" id="ARBA00022833"/>
    </source>
</evidence>
<gene>
    <name evidence="10" type="ORF">BGT96224_1438</name>
    <name evidence="11" type="ORF">BGT96224V2_LOCUS6307</name>
</gene>
<feature type="domain" description="Prenyltransferase alpha-alpha toroid" evidence="9">
    <location>
        <begin position="6"/>
        <end position="394"/>
    </location>
</feature>
<comment type="similarity">
    <text evidence="2">Belongs to the protein prenyltransferase subunit beta family.</text>
</comment>
<dbReference type="Pfam" id="PF00432">
    <property type="entry name" value="Prenyltrans"/>
    <property type="match status" value="1"/>
</dbReference>
<dbReference type="GO" id="GO:0005953">
    <property type="term" value="C:CAAX-protein geranylgeranyltransferase complex"/>
    <property type="evidence" value="ECO:0007669"/>
    <property type="project" value="TreeGrafter"/>
</dbReference>
<comment type="cofactor">
    <cofactor evidence="1">
        <name>Zn(2+)</name>
        <dbReference type="ChEBI" id="CHEBI:29105"/>
    </cofactor>
</comment>
<dbReference type="GO" id="GO:0046872">
    <property type="term" value="F:metal ion binding"/>
    <property type="evidence" value="ECO:0007669"/>
    <property type="project" value="UniProtKB-KW"/>
</dbReference>
<evidence type="ECO:0000256" key="5">
    <source>
        <dbReference type="ARBA" id="ARBA00022723"/>
    </source>
</evidence>
<dbReference type="HOGENOM" id="CLU_028946_2_0_1"/>
<evidence type="ECO:0000256" key="8">
    <source>
        <dbReference type="SAM" id="MobiDB-lite"/>
    </source>
</evidence>
<dbReference type="GO" id="GO:0004662">
    <property type="term" value="F:CAAX-protein geranylgeranyltransferase activity"/>
    <property type="evidence" value="ECO:0007669"/>
    <property type="project" value="TreeGrafter"/>
</dbReference>
<keyword evidence="5" id="KW-0479">Metal-binding</keyword>
<organism evidence="11">
    <name type="scientific">Blumeria graminis f. sp. tritici 96224</name>
    <dbReference type="NCBI Taxonomy" id="1268274"/>
    <lineage>
        <taxon>Eukaryota</taxon>
        <taxon>Fungi</taxon>
        <taxon>Dikarya</taxon>
        <taxon>Ascomycota</taxon>
        <taxon>Pezizomycotina</taxon>
        <taxon>Leotiomycetes</taxon>
        <taxon>Erysiphales</taxon>
        <taxon>Erysiphaceae</taxon>
        <taxon>Blumeria</taxon>
    </lineage>
</organism>
<dbReference type="InterPro" id="IPR045089">
    <property type="entry name" value="PGGT1B-like"/>
</dbReference>
<dbReference type="AlphaFoldDB" id="A0A061HD25"/>
<proteinExistence type="inferred from homology"/>
<evidence type="ECO:0000256" key="6">
    <source>
        <dbReference type="ARBA" id="ARBA00022737"/>
    </source>
</evidence>
<keyword evidence="3" id="KW-0637">Prenyltransferase</keyword>
<dbReference type="Gene3D" id="1.50.10.20">
    <property type="match status" value="1"/>
</dbReference>
<dbReference type="PANTHER" id="PTHR11774:SF4">
    <property type="entry name" value="GERANYLGERANYL TRANSFERASE TYPE-1 SUBUNIT BETA"/>
    <property type="match status" value="1"/>
</dbReference>